<organism evidence="1 2">
    <name type="scientific">Paenibacillus donghaensis</name>
    <dbReference type="NCBI Taxonomy" id="414771"/>
    <lineage>
        <taxon>Bacteria</taxon>
        <taxon>Bacillati</taxon>
        <taxon>Bacillota</taxon>
        <taxon>Bacilli</taxon>
        <taxon>Bacillales</taxon>
        <taxon>Paenibacillaceae</taxon>
        <taxon>Paenibacillus</taxon>
    </lineage>
</organism>
<sequence length="125" mass="14677">MQQHPTGDELEFIKQYLEIPFLLDILEDNITKMKGAEFRLGDIFLFHLVKLQDKLTLELAEIRKQMRNKGMKVIDTKRTKVEIRTKYLCRGYTGSMVLLLDRVKADLSMKLCELLSIDINEMRSL</sequence>
<dbReference type="InterPro" id="IPR058600">
    <property type="entry name" value="YhjD-like"/>
</dbReference>
<dbReference type="RefSeq" id="WP_087916640.1">
    <property type="nucleotide sequence ID" value="NZ_CP021780.1"/>
</dbReference>
<reference evidence="1 2" key="1">
    <citation type="submission" date="2017-06" db="EMBL/GenBank/DDBJ databases">
        <title>Complete genome sequence of Paenibacillus donghaensis KCTC 13049T isolated from East Sea sediment, South Korea.</title>
        <authorList>
            <person name="Jung B.K."/>
            <person name="Hong S.-J."/>
            <person name="Shin J.-H."/>
        </authorList>
    </citation>
    <scope>NUCLEOTIDE SEQUENCE [LARGE SCALE GENOMIC DNA]</scope>
    <source>
        <strain evidence="1 2">KCTC 13049</strain>
    </source>
</reference>
<dbReference type="AlphaFoldDB" id="A0A2Z2KN86"/>
<keyword evidence="2" id="KW-1185">Reference proteome</keyword>
<proteinExistence type="predicted"/>
<accession>A0A2Z2KN86</accession>
<dbReference type="Proteomes" id="UP000249890">
    <property type="component" value="Chromosome"/>
</dbReference>
<gene>
    <name evidence="1" type="ORF">B9T62_18720</name>
</gene>
<name>A0A2Z2KN86_9BACL</name>
<dbReference type="OrthoDB" id="2910298at2"/>
<dbReference type="Pfam" id="PF26325">
    <property type="entry name" value="YhjD"/>
    <property type="match status" value="1"/>
</dbReference>
<dbReference type="KEGG" id="pdh:B9T62_18720"/>
<protein>
    <submittedName>
        <fullName evidence="1">Uncharacterized protein</fullName>
    </submittedName>
</protein>
<evidence type="ECO:0000313" key="2">
    <source>
        <dbReference type="Proteomes" id="UP000249890"/>
    </source>
</evidence>
<dbReference type="EMBL" id="CP021780">
    <property type="protein sequence ID" value="ASA22642.1"/>
    <property type="molecule type" value="Genomic_DNA"/>
</dbReference>
<evidence type="ECO:0000313" key="1">
    <source>
        <dbReference type="EMBL" id="ASA22642.1"/>
    </source>
</evidence>